<evidence type="ECO:0000313" key="1">
    <source>
        <dbReference type="EMBL" id="MFC7268084.1"/>
    </source>
</evidence>
<gene>
    <name evidence="1" type="ORF">ACFQRL_03805</name>
</gene>
<comment type="caution">
    <text evidence="1">The sequence shown here is derived from an EMBL/GenBank/DDBJ whole genome shotgun (WGS) entry which is preliminary data.</text>
</comment>
<accession>A0ABW2HE99</accession>
<dbReference type="RefSeq" id="WP_262873002.1">
    <property type="nucleotide sequence ID" value="NZ_BAABKW010000005.1"/>
</dbReference>
<organism evidence="1 2">
    <name type="scientific">Microbacterium fluvii</name>
    <dbReference type="NCBI Taxonomy" id="415215"/>
    <lineage>
        <taxon>Bacteria</taxon>
        <taxon>Bacillati</taxon>
        <taxon>Actinomycetota</taxon>
        <taxon>Actinomycetes</taxon>
        <taxon>Micrococcales</taxon>
        <taxon>Microbacteriaceae</taxon>
        <taxon>Microbacterium</taxon>
    </lineage>
</organism>
<sequence length="622" mass="64809">MGAAPALADEETPVVEPAAFAFDGDLVVDQTIIVEQVAGEAVVDADVHWFVGDAETEFEVTGAEAENDFDLTLLPEWLGETVWATVSFGVDEDAALVEVAGAGEVGAASFTTAPTPVISGAAKVDSTLTAVTGEFVPAATSYGYAWSIGGVVVGDEATFVPSGAQKGKSVTVAVTGYRDGYLDETRTSAAVTIGAASFTSAPAPKISGTVRVGSKLTAVPGSWAPDATFTYAWKVDGKSAGTAATFTPSASQRGKKLTLTVTASRSGYTSASKTTSSATIGYGAFSAPTPKITGTATVGSTLKASAGTWSPKATLSYQWLRDGKAISKATKSSYKLTSSDWKKKITVKVTGKASGYSTKSVTSSSVTISKAFTKVKTPTISGTTRVGFTLSAKVAAWSPTASFTYQWKRSGVAISGATKSTYVLTADDYGKTITVTVTGKKSGYYTRTLTSTATAKITIAAKDGVYKVGTDIKAGTYTVTAASDCYWERGDSTWSYEDYEGILGWGYSYEGTRAIVTISKTDKVFYTEGCGAWAPYASVGTPATSFGDGTHEVGVHVQPGLYESSETAWGGCIWELASGFGGSDDEVIDSDYVEEGTTQIRIYPEDTAVISWDCGTWTRISD</sequence>
<reference evidence="2" key="1">
    <citation type="journal article" date="2019" name="Int. J. Syst. Evol. Microbiol.">
        <title>The Global Catalogue of Microorganisms (GCM) 10K type strain sequencing project: providing services to taxonomists for standard genome sequencing and annotation.</title>
        <authorList>
            <consortium name="The Broad Institute Genomics Platform"/>
            <consortium name="The Broad Institute Genome Sequencing Center for Infectious Disease"/>
            <person name="Wu L."/>
            <person name="Ma J."/>
        </authorList>
    </citation>
    <scope>NUCLEOTIDE SEQUENCE [LARGE SCALE GENOMIC DNA]</scope>
    <source>
        <strain evidence="2">CGMCC 1.15772</strain>
    </source>
</reference>
<dbReference type="EMBL" id="JBHTBE010000001">
    <property type="protein sequence ID" value="MFC7268084.1"/>
    <property type="molecule type" value="Genomic_DNA"/>
</dbReference>
<dbReference type="Proteomes" id="UP001596507">
    <property type="component" value="Unassembled WGS sequence"/>
</dbReference>
<name>A0ABW2HE99_9MICO</name>
<protein>
    <submittedName>
        <fullName evidence="1">Uncharacterized protein</fullName>
    </submittedName>
</protein>
<proteinExistence type="predicted"/>
<keyword evidence="2" id="KW-1185">Reference proteome</keyword>
<dbReference type="Gene3D" id="2.60.40.2700">
    <property type="match status" value="3"/>
</dbReference>
<evidence type="ECO:0000313" key="2">
    <source>
        <dbReference type="Proteomes" id="UP001596507"/>
    </source>
</evidence>